<accession>A0ABP2EIB0</accession>
<evidence type="ECO:0000256" key="8">
    <source>
        <dbReference type="SAM" id="Phobius"/>
    </source>
</evidence>
<dbReference type="Pfam" id="PF07291">
    <property type="entry name" value="MauE"/>
    <property type="match status" value="1"/>
</dbReference>
<organism evidence="10 11">
    <name type="scientific">Yersinia mollaretii (strain ATCC 43969 / DSM 18520 / CIP 103324 / CNY 7263 / WAIP 204)</name>
    <dbReference type="NCBI Taxonomy" id="349967"/>
    <lineage>
        <taxon>Bacteria</taxon>
        <taxon>Pseudomonadati</taxon>
        <taxon>Pseudomonadota</taxon>
        <taxon>Gammaproteobacteria</taxon>
        <taxon>Enterobacterales</taxon>
        <taxon>Yersiniaceae</taxon>
        <taxon>Yersinia</taxon>
    </lineage>
</organism>
<comment type="function">
    <text evidence="1">May be specifically involved in the processing, transport, and/or maturation of the MADH beta-subunit.</text>
</comment>
<name>A0ABP2EIB0_YERMW</name>
<comment type="subcellular location">
    <subcellularLocation>
        <location evidence="2">Membrane</location>
        <topology evidence="2">Multi-pass membrane protein</topology>
    </subcellularLocation>
</comment>
<dbReference type="InterPro" id="IPR009908">
    <property type="entry name" value="Methylamine_util_MauE"/>
</dbReference>
<keyword evidence="11" id="KW-1185">Reference proteome</keyword>
<evidence type="ECO:0000256" key="3">
    <source>
        <dbReference type="ARBA" id="ARBA00004856"/>
    </source>
</evidence>
<proteinExistence type="predicted"/>
<evidence type="ECO:0000256" key="5">
    <source>
        <dbReference type="ARBA" id="ARBA00022692"/>
    </source>
</evidence>
<evidence type="ECO:0000256" key="4">
    <source>
        <dbReference type="ARBA" id="ARBA00019078"/>
    </source>
</evidence>
<feature type="transmembrane region" description="Helical" evidence="8">
    <location>
        <begin position="71"/>
        <end position="93"/>
    </location>
</feature>
<evidence type="ECO:0000313" key="10">
    <source>
        <dbReference type="EMBL" id="EEQ11834.1"/>
    </source>
</evidence>
<evidence type="ECO:0000259" key="9">
    <source>
        <dbReference type="Pfam" id="PF07291"/>
    </source>
</evidence>
<dbReference type="EMBL" id="AALD02000005">
    <property type="protein sequence ID" value="EEQ11834.1"/>
    <property type="molecule type" value="Genomic_DNA"/>
</dbReference>
<keyword evidence="5 8" id="KW-0812">Transmembrane</keyword>
<evidence type="ECO:0000256" key="6">
    <source>
        <dbReference type="ARBA" id="ARBA00022989"/>
    </source>
</evidence>
<feature type="domain" description="Methylamine utilisation protein MauE" evidence="9">
    <location>
        <begin position="8"/>
        <end position="129"/>
    </location>
</feature>
<sequence length="180" mass="19950">MALCHFMLITFIALLFIQTALHKGSDVRRFSGYVANYHHLLQPFSLPLAYLLLTLEIAATALAIFPATSVFGQSLFLMLLALYTLMMILGVIGGKRAIDCGCSGTPIMVSPQTVVRNLCLIMLCVLMIVLPAVPISQPTLTAAIIAGFILWMGYLLTEQLMRNSDLINRFRYSLHDQEAR</sequence>
<gene>
    <name evidence="10" type="ORF">ymoll0001_4200</name>
</gene>
<feature type="transmembrane region" description="Helical" evidence="8">
    <location>
        <begin position="139"/>
        <end position="157"/>
    </location>
</feature>
<evidence type="ECO:0000256" key="2">
    <source>
        <dbReference type="ARBA" id="ARBA00004141"/>
    </source>
</evidence>
<keyword evidence="6 8" id="KW-1133">Transmembrane helix</keyword>
<feature type="transmembrane region" description="Helical" evidence="8">
    <location>
        <begin position="114"/>
        <end position="133"/>
    </location>
</feature>
<dbReference type="Proteomes" id="UP000003027">
    <property type="component" value="Unassembled WGS sequence"/>
</dbReference>
<keyword evidence="7 8" id="KW-0472">Membrane</keyword>
<feature type="transmembrane region" description="Helical" evidence="8">
    <location>
        <begin position="44"/>
        <end position="65"/>
    </location>
</feature>
<comment type="caution">
    <text evidence="10">The sequence shown here is derived from an EMBL/GenBank/DDBJ whole genome shotgun (WGS) entry which is preliminary data.</text>
</comment>
<evidence type="ECO:0000313" key="11">
    <source>
        <dbReference type="Proteomes" id="UP000003027"/>
    </source>
</evidence>
<feature type="transmembrane region" description="Helical" evidence="8">
    <location>
        <begin position="6"/>
        <end position="23"/>
    </location>
</feature>
<evidence type="ECO:0000256" key="7">
    <source>
        <dbReference type="ARBA" id="ARBA00023136"/>
    </source>
</evidence>
<protein>
    <recommendedName>
        <fullName evidence="4">Methylamine utilization protein MauE</fullName>
    </recommendedName>
</protein>
<reference evidence="10" key="1">
    <citation type="submission" date="2008-12" db="EMBL/GenBank/DDBJ databases">
        <title>Annotation of the Yersinia mollaretii ATCC 43969 genome.</title>
        <authorList>
            <person name="Read T.D."/>
            <person name="Akmal A."/>
            <person name="Bishop-Lilly K."/>
            <person name="Chen P.E."/>
            <person name="Cook C."/>
            <person name="Kiley M.P."/>
            <person name="Lentz S."/>
            <person name="Mateczun A."/>
            <person name="Nagarajan N."/>
            <person name="Nolan N."/>
            <person name="Osborne B.I."/>
            <person name="Pop M."/>
            <person name="Sozhamannan S."/>
            <person name="Stewart A.C."/>
            <person name="Sulakvelidze A."/>
            <person name="Thomason B."/>
            <person name="Willner K."/>
            <person name="Zwick M.E."/>
        </authorList>
    </citation>
    <scope>NUCLEOTIDE SEQUENCE [LARGE SCALE GENOMIC DNA]</scope>
    <source>
        <strain evidence="10">ATCC 43969</strain>
    </source>
</reference>
<evidence type="ECO:0000256" key="1">
    <source>
        <dbReference type="ARBA" id="ARBA00003475"/>
    </source>
</evidence>
<comment type="pathway">
    <text evidence="3">One-carbon metabolism; methylamine degradation.</text>
</comment>